<feature type="transmembrane region" description="Helical" evidence="1">
    <location>
        <begin position="117"/>
        <end position="139"/>
    </location>
</feature>
<accession>A0A9Q0GFD4</accession>
<sequence>MFKRLRLLVGRNQKTSPKVIPDNANHQTCAPQTLHEVAIYIHRFHNLDLFQQGWYQIKISMRLEDNENTSLGTPARVVQYEAPVPGSQGAYGVWRIDDVENSFSSQPFWIKYARQDIYLSIMVSFFLCLEGLLTSSVIVKFELMYSPALENGSDLQGSLNSCPASSHEFRIPPRALLGSHSYCPVHFDAFHTVLVDLSVHISMLRASLTPDPKETSEMADVKSKQVLLIKTLKEARDILIDDLEKMSRAIDQAIDLASFISSMDGAKFGSTPQLNLGAADKASVLLYKPQNCVKDDLVDSCRRLGDQIVYLWNLFFMFHRANKTKILEFLRDAWAGDRRVEWSIWMPAQSASMRAELHRQSIAQMKINNRTFQDMHIFEDPSRIPIVIVEHIMSVPQNAPRGYSCGSDMDFRDASQPLTGTDFGAGKASNMSCSEQNDRILKIVVFVHGFQAWSTFP</sequence>
<gene>
    <name evidence="2" type="ORF">Tsubulata_018014</name>
</gene>
<keyword evidence="3" id="KW-1185">Reference proteome</keyword>
<comment type="caution">
    <text evidence="2">The sequence shown here is derived from an EMBL/GenBank/DDBJ whole genome shotgun (WGS) entry which is preliminary data.</text>
</comment>
<dbReference type="InterPro" id="IPR022122">
    <property type="entry name" value="DUF3657"/>
</dbReference>
<organism evidence="2 3">
    <name type="scientific">Turnera subulata</name>
    <dbReference type="NCBI Taxonomy" id="218843"/>
    <lineage>
        <taxon>Eukaryota</taxon>
        <taxon>Viridiplantae</taxon>
        <taxon>Streptophyta</taxon>
        <taxon>Embryophyta</taxon>
        <taxon>Tracheophyta</taxon>
        <taxon>Spermatophyta</taxon>
        <taxon>Magnoliopsida</taxon>
        <taxon>eudicotyledons</taxon>
        <taxon>Gunneridae</taxon>
        <taxon>Pentapetalae</taxon>
        <taxon>rosids</taxon>
        <taxon>fabids</taxon>
        <taxon>Malpighiales</taxon>
        <taxon>Passifloraceae</taxon>
        <taxon>Turnera</taxon>
    </lineage>
</organism>
<protein>
    <submittedName>
        <fullName evidence="2">Uncharacterized protein</fullName>
    </submittedName>
</protein>
<dbReference type="InterPro" id="IPR044294">
    <property type="entry name" value="Lipase-like"/>
</dbReference>
<evidence type="ECO:0000313" key="2">
    <source>
        <dbReference type="EMBL" id="KAJ4847371.1"/>
    </source>
</evidence>
<dbReference type="Pfam" id="PF12394">
    <property type="entry name" value="DUF3657"/>
    <property type="match status" value="1"/>
</dbReference>
<proteinExistence type="predicted"/>
<name>A0A9Q0GFD4_9ROSI</name>
<dbReference type="AlphaFoldDB" id="A0A9Q0GFD4"/>
<keyword evidence="1" id="KW-0812">Transmembrane</keyword>
<evidence type="ECO:0000256" key="1">
    <source>
        <dbReference type="SAM" id="Phobius"/>
    </source>
</evidence>
<dbReference type="OrthoDB" id="273452at2759"/>
<dbReference type="PANTHER" id="PTHR12482">
    <property type="entry name" value="LIPASE ROG1-RELATED-RELATED"/>
    <property type="match status" value="1"/>
</dbReference>
<keyword evidence="1" id="KW-0472">Membrane</keyword>
<dbReference type="EMBL" id="JAKUCV010001181">
    <property type="protein sequence ID" value="KAJ4847371.1"/>
    <property type="molecule type" value="Genomic_DNA"/>
</dbReference>
<keyword evidence="1" id="KW-1133">Transmembrane helix</keyword>
<dbReference type="PANTHER" id="PTHR12482:SF5">
    <property type="entry name" value="DUF676 DOMAIN-CONTAINING PROTEIN"/>
    <property type="match status" value="1"/>
</dbReference>
<reference evidence="2" key="1">
    <citation type="submission" date="2022-02" db="EMBL/GenBank/DDBJ databases">
        <authorList>
            <person name="Henning P.M."/>
            <person name="McCubbin A.G."/>
            <person name="Shore J.S."/>
        </authorList>
    </citation>
    <scope>NUCLEOTIDE SEQUENCE</scope>
    <source>
        <strain evidence="2">F60SS</strain>
        <tissue evidence="2">Leaves</tissue>
    </source>
</reference>
<evidence type="ECO:0000313" key="3">
    <source>
        <dbReference type="Proteomes" id="UP001141552"/>
    </source>
</evidence>
<reference evidence="2" key="2">
    <citation type="journal article" date="2023" name="Plants (Basel)">
        <title>Annotation of the Turnera subulata (Passifloraceae) Draft Genome Reveals the S-Locus Evolved after the Divergence of Turneroideae from Passifloroideae in a Stepwise Manner.</title>
        <authorList>
            <person name="Henning P.M."/>
            <person name="Roalson E.H."/>
            <person name="Mir W."/>
            <person name="McCubbin A.G."/>
            <person name="Shore J.S."/>
        </authorList>
    </citation>
    <scope>NUCLEOTIDE SEQUENCE</scope>
    <source>
        <strain evidence="2">F60SS</strain>
    </source>
</reference>
<dbReference type="Proteomes" id="UP001141552">
    <property type="component" value="Unassembled WGS sequence"/>
</dbReference>